<name>A0A6G3X4Q0_9ACTN</name>
<dbReference type="AlphaFoldDB" id="A0A6G3X4Q0"/>
<dbReference type="SUPFAM" id="SSF56112">
    <property type="entry name" value="Protein kinase-like (PK-like)"/>
    <property type="match status" value="1"/>
</dbReference>
<accession>A0A6G3X4Q0</accession>
<dbReference type="InterPro" id="IPR045431">
    <property type="entry name" value="EAD2"/>
</dbReference>
<sequence>MAAVPDIAEMLEQLGTDVGHAVLDWADLNGQSVRLLLPSWLPSGTGYTGAVLVALETAPPPRVIVLKVLPEGPHRTEPGRHALALRLSPQAFAADHLVEQAFAPYPLKSGGALMFQAIAGEGLRDAVTLGALKGENFARAAAAVARGLLSEWNRDVTAPARMRSSEFLNRELQTAGLAEGSLDPWRDRAGLAGTSRPWFEVAGRHLPNPYLMIAGGHTGLPDRNLSVLTGLTHGDLHPDNIIVPVRRGVLNEQAYRLIDLGSFREDGALSRDIAMLVLSGLAPVVRQPQPAQQRQTLLDYVIDPHQDHADVLPADAVRRVDCVRDTAAEVMGQWRDPWQDQLLLSLTAGALVFTTFSTLPPDVRDWYQLLAARAGEAFLRSGATGTHTVPRARSAPASVPSLSEGRPTPSGAPPRATGPTGRVAPEALLRRALVEALEDLPAMADPGSREAVLRRLPRRLAVSIPRSAILRVELLGLVDTCITFHGGLRALWEAISFVDTGTRERDVLFAALLRVPEFSQQQGSNGA</sequence>
<dbReference type="EMBL" id="JAAGMN010004194">
    <property type="protein sequence ID" value="NEE12632.1"/>
    <property type="molecule type" value="Genomic_DNA"/>
</dbReference>
<gene>
    <name evidence="3" type="ORF">G3M58_40030</name>
</gene>
<proteinExistence type="predicted"/>
<comment type="caution">
    <text evidence="3">The sequence shown here is derived from an EMBL/GenBank/DDBJ whole genome shotgun (WGS) entry which is preliminary data.</text>
</comment>
<feature type="region of interest" description="Disordered" evidence="1">
    <location>
        <begin position="384"/>
        <end position="422"/>
    </location>
</feature>
<organism evidence="3">
    <name type="scientific">Streptomyces sp. SID7499</name>
    <dbReference type="NCBI Taxonomy" id="2706086"/>
    <lineage>
        <taxon>Bacteria</taxon>
        <taxon>Bacillati</taxon>
        <taxon>Actinomycetota</taxon>
        <taxon>Actinomycetes</taxon>
        <taxon>Kitasatosporales</taxon>
        <taxon>Streptomycetaceae</taxon>
        <taxon>Streptomyces</taxon>
    </lineage>
</organism>
<feature type="domain" description="Effector-associated" evidence="2">
    <location>
        <begin position="434"/>
        <end position="508"/>
    </location>
</feature>
<dbReference type="Pfam" id="PF19956">
    <property type="entry name" value="EAD2"/>
    <property type="match status" value="1"/>
</dbReference>
<reference evidence="3" key="1">
    <citation type="submission" date="2020-01" db="EMBL/GenBank/DDBJ databases">
        <title>Insect and environment-associated Actinomycetes.</title>
        <authorList>
            <person name="Currrie C."/>
            <person name="Chevrette M."/>
            <person name="Carlson C."/>
            <person name="Stubbendieck R."/>
            <person name="Wendt-Pienkowski E."/>
        </authorList>
    </citation>
    <scope>NUCLEOTIDE SEQUENCE</scope>
    <source>
        <strain evidence="3">SID7499</strain>
    </source>
</reference>
<evidence type="ECO:0000256" key="1">
    <source>
        <dbReference type="SAM" id="MobiDB-lite"/>
    </source>
</evidence>
<evidence type="ECO:0000313" key="3">
    <source>
        <dbReference type="EMBL" id="NEE12632.1"/>
    </source>
</evidence>
<protein>
    <recommendedName>
        <fullName evidence="2">Effector-associated domain-containing protein</fullName>
    </recommendedName>
</protein>
<evidence type="ECO:0000259" key="2">
    <source>
        <dbReference type="Pfam" id="PF19956"/>
    </source>
</evidence>
<dbReference type="InterPro" id="IPR011009">
    <property type="entry name" value="Kinase-like_dom_sf"/>
</dbReference>